<feature type="domain" description="TonB-dependent receptor-like beta-barrel" evidence="13">
    <location>
        <begin position="335"/>
        <end position="788"/>
    </location>
</feature>
<dbReference type="PROSITE" id="PS01156">
    <property type="entry name" value="TONB_DEPENDENT_REC_2"/>
    <property type="match status" value="1"/>
</dbReference>
<name>A0A3N4NTX9_9FLAO</name>
<comment type="similarity">
    <text evidence="10 11">Belongs to the TonB-dependent receptor family.</text>
</comment>
<dbReference type="InterPro" id="IPR012910">
    <property type="entry name" value="Plug_dom"/>
</dbReference>
<feature type="domain" description="TonB-dependent receptor plug" evidence="14">
    <location>
        <begin position="113"/>
        <end position="217"/>
    </location>
</feature>
<comment type="subcellular location">
    <subcellularLocation>
        <location evidence="1 10">Cell outer membrane</location>
        <topology evidence="1 10">Multi-pass membrane protein</topology>
    </subcellularLocation>
</comment>
<evidence type="ECO:0000256" key="11">
    <source>
        <dbReference type="RuleBase" id="RU003357"/>
    </source>
</evidence>
<dbReference type="EMBL" id="RPFJ01000011">
    <property type="protein sequence ID" value="RPD96486.1"/>
    <property type="molecule type" value="Genomic_DNA"/>
</dbReference>
<dbReference type="PROSITE" id="PS52016">
    <property type="entry name" value="TONB_DEPENDENT_REC_3"/>
    <property type="match status" value="1"/>
</dbReference>
<dbReference type="Gene3D" id="2.40.170.20">
    <property type="entry name" value="TonB-dependent receptor, beta-barrel domain"/>
    <property type="match status" value="1"/>
</dbReference>
<dbReference type="Gene3D" id="2.170.130.10">
    <property type="entry name" value="TonB-dependent receptor, plug domain"/>
    <property type="match status" value="1"/>
</dbReference>
<dbReference type="InterPro" id="IPR037066">
    <property type="entry name" value="Plug_dom_sf"/>
</dbReference>
<keyword evidence="6 11" id="KW-0798">TonB box</keyword>
<keyword evidence="16" id="KW-1185">Reference proteome</keyword>
<evidence type="ECO:0000259" key="14">
    <source>
        <dbReference type="Pfam" id="PF07715"/>
    </source>
</evidence>
<dbReference type="InterPro" id="IPR008969">
    <property type="entry name" value="CarboxyPept-like_regulatory"/>
</dbReference>
<evidence type="ECO:0000256" key="10">
    <source>
        <dbReference type="PROSITE-ProRule" id="PRU01360"/>
    </source>
</evidence>
<dbReference type="InterPro" id="IPR000531">
    <property type="entry name" value="Beta-barrel_TonB"/>
</dbReference>
<evidence type="ECO:0000256" key="6">
    <source>
        <dbReference type="ARBA" id="ARBA00023077"/>
    </source>
</evidence>
<dbReference type="SUPFAM" id="SSF49464">
    <property type="entry name" value="Carboxypeptidase regulatory domain-like"/>
    <property type="match status" value="1"/>
</dbReference>
<dbReference type="InterPro" id="IPR010917">
    <property type="entry name" value="TonB_rcpt_CS"/>
</dbReference>
<gene>
    <name evidence="15" type="ORF">EGM88_08955</name>
</gene>
<dbReference type="GO" id="GO:0015344">
    <property type="term" value="F:siderophore uptake transmembrane transporter activity"/>
    <property type="evidence" value="ECO:0007669"/>
    <property type="project" value="TreeGrafter"/>
</dbReference>
<dbReference type="GO" id="GO:0044718">
    <property type="term" value="P:siderophore transmembrane transport"/>
    <property type="evidence" value="ECO:0007669"/>
    <property type="project" value="TreeGrafter"/>
</dbReference>
<evidence type="ECO:0000256" key="4">
    <source>
        <dbReference type="ARBA" id="ARBA00022692"/>
    </source>
</evidence>
<dbReference type="AlphaFoldDB" id="A0A3N4NTX9"/>
<comment type="caution">
    <text evidence="15">The sequence shown here is derived from an EMBL/GenBank/DDBJ whole genome shotgun (WGS) entry which is preliminary data.</text>
</comment>
<evidence type="ECO:0000256" key="3">
    <source>
        <dbReference type="ARBA" id="ARBA00022452"/>
    </source>
</evidence>
<sequence length="815" mass="91906">MQRFLSLFFIVSYFTSMAQTITILDKDTNFPIANVAVFNEDKTKGKVSDKNGQVDLSAFNFNDILSFSHVGFIEFEVLKRQIIDNKVFLRSSSHQLAEVFLSSSKSQETRNRIAEQIDVFSIKDIQKVSPQTSADMLAEMPGIKVQKSQFGGGSPVLRGMESNRVLLVVDGVRMNNAIYRKGHLQNSITVSPNMLDRTEVIFGPSSVIYGSDALGGVIHYYTRKPTLSNKPSVNASGLARYSSVNNEITAQAGVELSFKKIASYTSISHSKFGDLMMGKSRNHGFDDWGKVFEYSNNSDTYYGESPVVNSNPNLQKNTGFNQTDFLQKFFIPLTETTKLNVNMQYSISSDIPRFDRLTERKDGELRYAEWYYGPQKRFLLSTQLELNPNKKWMNHGLITLAYQDISESRINRKFGSLNRSYKKENVDIFSLNADFSVPLTKSKDRILSYGMEFTHNDVGSNPEGKTLAVNGNTITGYSGTFAVQSRYADGGSTYSTAATYVNYRQDISKTSTLNSGIRFTYTNLAATWLDDTFFTLPDSDINIDNSAVTATLGYVFKPFTNWQFNGVLSSGFRSPNLDDTGKVREKSGDVTVPNINLKPEYAYNAELGILKYFNEKKFYVGATMYYTLLDNYITRVAFELNGNTTMIYEGEEANIVANVNKDQAYIYGGTFDIKGTISEYFSTRASVTYTKGKAYDTKEPLSSIPPLFGKIELSHEKGRFTSSIDFKFNGRKRPEDYNISEDIDRYEETPYIPESDSYYGTPAWSTLNINTKYRLTKNFDLMVAVDNIFDIHYKEFASGISAPGRNFSFTLLGNF</sequence>
<evidence type="ECO:0000256" key="2">
    <source>
        <dbReference type="ARBA" id="ARBA00022448"/>
    </source>
</evidence>
<feature type="chain" id="PRO_5018000328" evidence="12">
    <location>
        <begin position="19"/>
        <end position="815"/>
    </location>
</feature>
<dbReference type="InterPro" id="IPR036942">
    <property type="entry name" value="Beta-barrel_TonB_sf"/>
</dbReference>
<evidence type="ECO:0000256" key="1">
    <source>
        <dbReference type="ARBA" id="ARBA00004571"/>
    </source>
</evidence>
<keyword evidence="5 12" id="KW-0732">Signal</keyword>
<evidence type="ECO:0000256" key="8">
    <source>
        <dbReference type="ARBA" id="ARBA00023170"/>
    </source>
</evidence>
<proteinExistence type="inferred from homology"/>
<evidence type="ECO:0000313" key="16">
    <source>
        <dbReference type="Proteomes" id="UP000270856"/>
    </source>
</evidence>
<keyword evidence="9 10" id="KW-0998">Cell outer membrane</keyword>
<evidence type="ECO:0000313" key="15">
    <source>
        <dbReference type="EMBL" id="RPD96486.1"/>
    </source>
</evidence>
<dbReference type="OrthoDB" id="9764669at2"/>
<keyword evidence="8 15" id="KW-0675">Receptor</keyword>
<organism evidence="15 16">
    <name type="scientific">Aureibaculum marinum</name>
    <dbReference type="NCBI Taxonomy" id="2487930"/>
    <lineage>
        <taxon>Bacteria</taxon>
        <taxon>Pseudomonadati</taxon>
        <taxon>Bacteroidota</taxon>
        <taxon>Flavobacteriia</taxon>
        <taxon>Flavobacteriales</taxon>
        <taxon>Flavobacteriaceae</taxon>
        <taxon>Aureibaculum</taxon>
    </lineage>
</organism>
<accession>A0A3N4NTX9</accession>
<dbReference type="PANTHER" id="PTHR30069:SF29">
    <property type="entry name" value="HEMOGLOBIN AND HEMOGLOBIN-HAPTOGLOBIN-BINDING PROTEIN 1-RELATED"/>
    <property type="match status" value="1"/>
</dbReference>
<keyword evidence="7 10" id="KW-0472">Membrane</keyword>
<dbReference type="Pfam" id="PF07715">
    <property type="entry name" value="Plug"/>
    <property type="match status" value="1"/>
</dbReference>
<evidence type="ECO:0000256" key="7">
    <source>
        <dbReference type="ARBA" id="ARBA00023136"/>
    </source>
</evidence>
<protein>
    <submittedName>
        <fullName evidence="15">TonB-dependent receptor</fullName>
    </submittedName>
</protein>
<keyword evidence="4 10" id="KW-0812">Transmembrane</keyword>
<evidence type="ECO:0000256" key="12">
    <source>
        <dbReference type="SAM" id="SignalP"/>
    </source>
</evidence>
<evidence type="ECO:0000256" key="9">
    <source>
        <dbReference type="ARBA" id="ARBA00023237"/>
    </source>
</evidence>
<dbReference type="Pfam" id="PF00593">
    <property type="entry name" value="TonB_dep_Rec_b-barrel"/>
    <property type="match status" value="1"/>
</dbReference>
<dbReference type="InterPro" id="IPR039426">
    <property type="entry name" value="TonB-dep_rcpt-like"/>
</dbReference>
<evidence type="ECO:0000256" key="5">
    <source>
        <dbReference type="ARBA" id="ARBA00022729"/>
    </source>
</evidence>
<dbReference type="SUPFAM" id="SSF56935">
    <property type="entry name" value="Porins"/>
    <property type="match status" value="1"/>
</dbReference>
<keyword evidence="2 10" id="KW-0813">Transport</keyword>
<feature type="signal peptide" evidence="12">
    <location>
        <begin position="1"/>
        <end position="18"/>
    </location>
</feature>
<keyword evidence="3 10" id="KW-1134">Transmembrane beta strand</keyword>
<dbReference type="Proteomes" id="UP000270856">
    <property type="component" value="Unassembled WGS sequence"/>
</dbReference>
<reference evidence="15 16" key="1">
    <citation type="submission" date="2018-11" db="EMBL/GenBank/DDBJ databases">
        <title>Aureibaculum marinum gen. nov., sp. nov., a member of the family Flavobacteriaceae isolated from the Bohai Sea.</title>
        <authorList>
            <person name="Ji X."/>
        </authorList>
    </citation>
    <scope>NUCLEOTIDE SEQUENCE [LARGE SCALE GENOMIC DNA]</scope>
    <source>
        <strain evidence="15 16">BH-SD17</strain>
    </source>
</reference>
<dbReference type="GO" id="GO:0009279">
    <property type="term" value="C:cell outer membrane"/>
    <property type="evidence" value="ECO:0007669"/>
    <property type="project" value="UniProtKB-SubCell"/>
</dbReference>
<evidence type="ECO:0000259" key="13">
    <source>
        <dbReference type="Pfam" id="PF00593"/>
    </source>
</evidence>
<dbReference type="PANTHER" id="PTHR30069">
    <property type="entry name" value="TONB-DEPENDENT OUTER MEMBRANE RECEPTOR"/>
    <property type="match status" value="1"/>
</dbReference>